<protein>
    <submittedName>
        <fullName evidence="4">Glycosyltransferase</fullName>
    </submittedName>
</protein>
<dbReference type="GO" id="GO:0009103">
    <property type="term" value="P:lipopolysaccharide biosynthetic process"/>
    <property type="evidence" value="ECO:0007669"/>
    <property type="project" value="TreeGrafter"/>
</dbReference>
<keyword evidence="2" id="KW-1133">Transmembrane helix</keyword>
<feature type="domain" description="Glycosyl transferase family 1" evidence="3">
    <location>
        <begin position="193"/>
        <end position="344"/>
    </location>
</feature>
<dbReference type="EMBL" id="CP056117">
    <property type="protein sequence ID" value="QKZ98533.1"/>
    <property type="molecule type" value="Genomic_DNA"/>
</dbReference>
<dbReference type="PANTHER" id="PTHR46401">
    <property type="entry name" value="GLYCOSYLTRANSFERASE WBBK-RELATED"/>
    <property type="match status" value="1"/>
</dbReference>
<proteinExistence type="predicted"/>
<keyword evidence="2" id="KW-0812">Transmembrane</keyword>
<reference evidence="4 5" key="1">
    <citation type="submission" date="2020-06" db="EMBL/GenBank/DDBJ databases">
        <title>Long-read sequencing of DSM26481-BlokeschLab.</title>
        <authorList>
            <person name="Blokesch M."/>
        </authorList>
    </citation>
    <scope>NUCLEOTIDE SEQUENCE [LARGE SCALE GENOMIC DNA]</scope>
    <source>
        <strain evidence="4 5">DSM 26481</strain>
    </source>
</reference>
<dbReference type="InterPro" id="IPR001296">
    <property type="entry name" value="Glyco_trans_1"/>
</dbReference>
<dbReference type="Proteomes" id="UP000509421">
    <property type="component" value="Chromosome"/>
</dbReference>
<evidence type="ECO:0000256" key="1">
    <source>
        <dbReference type="ARBA" id="ARBA00022679"/>
    </source>
</evidence>
<keyword evidence="1 4" id="KW-0808">Transferase</keyword>
<name>A0A7H8UFG2_ENTCL</name>
<dbReference type="SUPFAM" id="SSF53756">
    <property type="entry name" value="UDP-Glycosyltransferase/glycogen phosphorylase"/>
    <property type="match status" value="1"/>
</dbReference>
<sequence>MKVLLVSINSIYEQTGGGIYLRTLKSLYEMSGTKVDIFSKNSPDYKVKKNIFTDLIGRILFCPSYIGAYVFNILIFSKKYDIIAFHSTRLGFLAKIIKFILKNKKIICHSDNVESLLIREVNVNTGILKKILIIIDTFLIPFSESSSVRNCEMISFITEEDKDATEKKLKINLQKKSFIVPVLLDSSPCPNDNSEGYLFFSGSFDFYPNQHALSRIVTLANNNKNLKFCVSGRGLDNFIKEANLTLPENLSIYSDVSSSKMSELYRKAMLYLCPVKYGSGMKTKIAEALSYNLFVITDEDSAYGYKYAIDNRVVFSVNSNLFDDVNSKILQEMVEKVEQIKKNANNKPYQVFNEYYSLKAGIESFRRNIL</sequence>
<dbReference type="RefSeq" id="WP_176609944.1">
    <property type="nucleotide sequence ID" value="NZ_CP056117.1"/>
</dbReference>
<dbReference type="PANTHER" id="PTHR46401:SF2">
    <property type="entry name" value="GLYCOSYLTRANSFERASE WBBK-RELATED"/>
    <property type="match status" value="1"/>
</dbReference>
<feature type="transmembrane region" description="Helical" evidence="2">
    <location>
        <begin position="55"/>
        <end position="76"/>
    </location>
</feature>
<evidence type="ECO:0000313" key="4">
    <source>
        <dbReference type="EMBL" id="QKZ98533.1"/>
    </source>
</evidence>
<accession>A0A7H8UFG2</accession>
<dbReference type="Pfam" id="PF00534">
    <property type="entry name" value="Glycos_transf_1"/>
    <property type="match status" value="1"/>
</dbReference>
<dbReference type="Gene3D" id="3.40.50.2000">
    <property type="entry name" value="Glycogen Phosphorylase B"/>
    <property type="match status" value="2"/>
</dbReference>
<organism evidence="4 5">
    <name type="scientific">Enterobacter cloacae</name>
    <dbReference type="NCBI Taxonomy" id="550"/>
    <lineage>
        <taxon>Bacteria</taxon>
        <taxon>Pseudomonadati</taxon>
        <taxon>Pseudomonadota</taxon>
        <taxon>Gammaproteobacteria</taxon>
        <taxon>Enterobacterales</taxon>
        <taxon>Enterobacteriaceae</taxon>
        <taxon>Enterobacter</taxon>
        <taxon>Enterobacter cloacae complex</taxon>
    </lineage>
</organism>
<evidence type="ECO:0000313" key="5">
    <source>
        <dbReference type="Proteomes" id="UP000509421"/>
    </source>
</evidence>
<gene>
    <name evidence="4" type="ORF">HWQ14_12985</name>
</gene>
<keyword evidence="2" id="KW-0472">Membrane</keyword>
<dbReference type="AlphaFoldDB" id="A0A7H8UFG2"/>
<dbReference type="GO" id="GO:0016757">
    <property type="term" value="F:glycosyltransferase activity"/>
    <property type="evidence" value="ECO:0007669"/>
    <property type="project" value="InterPro"/>
</dbReference>
<evidence type="ECO:0000259" key="3">
    <source>
        <dbReference type="Pfam" id="PF00534"/>
    </source>
</evidence>
<evidence type="ECO:0000256" key="2">
    <source>
        <dbReference type="SAM" id="Phobius"/>
    </source>
</evidence>